<protein>
    <submittedName>
        <fullName evidence="2">Uncharacterized protein</fullName>
    </submittedName>
</protein>
<feature type="chain" id="PRO_5002545634" evidence="1">
    <location>
        <begin position="20"/>
        <end position="199"/>
    </location>
</feature>
<keyword evidence="3" id="KW-1185">Reference proteome</keyword>
<comment type="caution">
    <text evidence="2">The sequence shown here is derived from an EMBL/GenBank/DDBJ whole genome shotgun (WGS) entry which is preliminary data.</text>
</comment>
<dbReference type="AlphaFoldDB" id="A0A0G2HX49"/>
<feature type="signal peptide" evidence="1">
    <location>
        <begin position="1"/>
        <end position="19"/>
    </location>
</feature>
<dbReference type="EMBL" id="LCUC01000298">
    <property type="protein sequence ID" value="KKY32540.1"/>
    <property type="molecule type" value="Genomic_DNA"/>
</dbReference>
<name>A0A0G2HX49_9PEZI</name>
<organism evidence="2 3">
    <name type="scientific">Diaporthe ampelina</name>
    <dbReference type="NCBI Taxonomy" id="1214573"/>
    <lineage>
        <taxon>Eukaryota</taxon>
        <taxon>Fungi</taxon>
        <taxon>Dikarya</taxon>
        <taxon>Ascomycota</taxon>
        <taxon>Pezizomycotina</taxon>
        <taxon>Sordariomycetes</taxon>
        <taxon>Sordariomycetidae</taxon>
        <taxon>Diaporthales</taxon>
        <taxon>Diaporthaceae</taxon>
        <taxon>Diaporthe</taxon>
    </lineage>
</organism>
<dbReference type="Proteomes" id="UP000034680">
    <property type="component" value="Unassembled WGS sequence"/>
</dbReference>
<accession>A0A0G2HX49</accession>
<reference evidence="2 3" key="2">
    <citation type="submission" date="2015-05" db="EMBL/GenBank/DDBJ databases">
        <authorList>
            <person name="Morales-Cruz A."/>
            <person name="Amrine K.C."/>
            <person name="Cantu D."/>
        </authorList>
    </citation>
    <scope>NUCLEOTIDE SEQUENCE [LARGE SCALE GENOMIC DNA]</scope>
    <source>
        <strain evidence="2">DA912</strain>
    </source>
</reference>
<gene>
    <name evidence="2" type="ORF">UCDDA912_g07520</name>
</gene>
<keyword evidence="1" id="KW-0732">Signal</keyword>
<evidence type="ECO:0000313" key="3">
    <source>
        <dbReference type="Proteomes" id="UP000034680"/>
    </source>
</evidence>
<evidence type="ECO:0000256" key="1">
    <source>
        <dbReference type="SAM" id="SignalP"/>
    </source>
</evidence>
<evidence type="ECO:0000313" key="2">
    <source>
        <dbReference type="EMBL" id="KKY32540.1"/>
    </source>
</evidence>
<reference evidence="2 3" key="1">
    <citation type="submission" date="2015-05" db="EMBL/GenBank/DDBJ databases">
        <title>Distinctive expansion of gene families associated with plant cell wall degradation and secondary metabolism in the genomes of grapevine trunk pathogens.</title>
        <authorList>
            <person name="Lawrence D.P."/>
            <person name="Travadon R."/>
            <person name="Rolshausen P.E."/>
            <person name="Baumgartner K."/>
        </authorList>
    </citation>
    <scope>NUCLEOTIDE SEQUENCE [LARGE SCALE GENOMIC DNA]</scope>
    <source>
        <strain evidence="2">DA912</strain>
    </source>
</reference>
<proteinExistence type="predicted"/>
<sequence>MFLLKALVLAVSATSLVTAAVLGSGQAASKRSDGTVAGVEVGTSYYFNSTGTSEQCGGLSVADLESSLARFDTLFPPQYSAGPYYEGQTVWNVGSLYLDTASGVKGFYISYASVTPNTTATWVDAGADISNVWLAVREDIAEQWAQGSSFQWAWYGVDKTVDGVSNHAGEFTISIQTPTFVKLCDTSCGGHCNPNICTC</sequence>
<dbReference type="OrthoDB" id="5212090at2759"/>